<dbReference type="EMBL" id="JANBUO010000288">
    <property type="protein sequence ID" value="KAJ2805444.1"/>
    <property type="molecule type" value="Genomic_DNA"/>
</dbReference>
<protein>
    <submittedName>
        <fullName evidence="1">Uncharacterized protein</fullName>
    </submittedName>
</protein>
<evidence type="ECO:0000313" key="1">
    <source>
        <dbReference type="EMBL" id="KAJ2805444.1"/>
    </source>
</evidence>
<sequence length="126" mass="13659">MPEAAPSAVSFDVTMESIDSLVHVPPEQLHAFVQCTNAVLGNSKETCTPDSIALSHTPSATDASSATKYCPKISCGTFTAQVTKFSGEDLHMSTAKWVEVNKREFAAYLPGIQEQMWLSTAYLLLM</sequence>
<keyword evidence="2" id="KW-1185">Reference proteome</keyword>
<dbReference type="OrthoDB" id="10346623at2759"/>
<dbReference type="AlphaFoldDB" id="A0A9W8I4I3"/>
<comment type="caution">
    <text evidence="1">The sequence shown here is derived from an EMBL/GenBank/DDBJ whole genome shotgun (WGS) entry which is preliminary data.</text>
</comment>
<gene>
    <name evidence="1" type="ORF">H4R20_002091</name>
</gene>
<accession>A0A9W8I4I3</accession>
<name>A0A9W8I4I3_9FUNG</name>
<organism evidence="1 2">
    <name type="scientific">Coemansia guatemalensis</name>
    <dbReference type="NCBI Taxonomy" id="2761395"/>
    <lineage>
        <taxon>Eukaryota</taxon>
        <taxon>Fungi</taxon>
        <taxon>Fungi incertae sedis</taxon>
        <taxon>Zoopagomycota</taxon>
        <taxon>Kickxellomycotina</taxon>
        <taxon>Kickxellomycetes</taxon>
        <taxon>Kickxellales</taxon>
        <taxon>Kickxellaceae</taxon>
        <taxon>Coemansia</taxon>
    </lineage>
</organism>
<evidence type="ECO:0000313" key="2">
    <source>
        <dbReference type="Proteomes" id="UP001140094"/>
    </source>
</evidence>
<dbReference type="Proteomes" id="UP001140094">
    <property type="component" value="Unassembled WGS sequence"/>
</dbReference>
<feature type="non-terminal residue" evidence="1">
    <location>
        <position position="126"/>
    </location>
</feature>
<reference evidence="1" key="1">
    <citation type="submission" date="2022-07" db="EMBL/GenBank/DDBJ databases">
        <title>Phylogenomic reconstructions and comparative analyses of Kickxellomycotina fungi.</title>
        <authorList>
            <person name="Reynolds N.K."/>
            <person name="Stajich J.E."/>
            <person name="Barry K."/>
            <person name="Grigoriev I.V."/>
            <person name="Crous P."/>
            <person name="Smith M.E."/>
        </authorList>
    </citation>
    <scope>NUCLEOTIDE SEQUENCE</scope>
    <source>
        <strain evidence="1">NRRL 1565</strain>
    </source>
</reference>
<proteinExistence type="predicted"/>